<sequence length="673" mass="70338">MGTGAGLLNRAGKHLGQAYKNVDVPKDAADYGGPWDCAEFASWLVFQESGQLYGCLDNAVAPAVANAYTGAWRDDVARRGKRISVEQAAATKGAFLLRYPPAAGKMGHIALSDGQGGTIEAMDLKHGVARGSVAGRRWDTGVLVPWIDYETPAEVPPVAGPSVIYAVNAPNMRAEVVKRIQTALRDKGFYKDPIDGVFGMKTMDAVALFQQAAGVVTDGEVGQITAKKLGVNLLEFALDVGGQALRSVVAANPLIALATSLLPAIARTIAGDPAGAAAGEVARAVADTTGASEAEVAKARVEADPQLAATLRIRLAEIANEQEQARHEREAAERAAADAKDAALRKEANDRLEAQLKDVADARGKMVQYAQIGGPAAKAPVYISYVVTIGFFVTLFLLLGAGKYLGIDKSSDVYQIINLVIGALIAAFSTVVSFWLGSSQGSRNKDEAVSQERIEQTKQATQAVAASQELVKEVVAAAAASPRPPAAAAALAGAPKASRFDACVSLVLDREGGFADHPEDNGGPTNLGITLRTLSEWRGAAGASVADLKALKPDQAKEIYRALYWNRMRCDDLPAGVDLMAFDFAVNAGPAASARLLQKAAGAEADGSVGPATLAAVGAAPPDKLIEAFHAAKLAHYRGLSDWKTFGRGWVNRAAIVREKALAMARPETAAAA</sequence>
<evidence type="ECO:0000313" key="6">
    <source>
        <dbReference type="EMBL" id="GLK75901.1"/>
    </source>
</evidence>
<dbReference type="Pfam" id="PF05838">
    <property type="entry name" value="Glyco_hydro_108"/>
    <property type="match status" value="1"/>
</dbReference>
<evidence type="ECO:0000256" key="2">
    <source>
        <dbReference type="SAM" id="Phobius"/>
    </source>
</evidence>
<evidence type="ECO:0000256" key="1">
    <source>
        <dbReference type="SAM" id="Coils"/>
    </source>
</evidence>
<keyword evidence="7" id="KW-1185">Reference proteome</keyword>
<dbReference type="Gene3D" id="1.10.101.10">
    <property type="entry name" value="PGBD-like superfamily/PGBD"/>
    <property type="match status" value="1"/>
</dbReference>
<feature type="domain" description="Peptidoglycan binding" evidence="5">
    <location>
        <begin position="595"/>
        <end position="654"/>
    </location>
</feature>
<dbReference type="SUPFAM" id="SSF53955">
    <property type="entry name" value="Lysozyme-like"/>
    <property type="match status" value="1"/>
</dbReference>
<comment type="caution">
    <text evidence="6">The sequence shown here is derived from an EMBL/GenBank/DDBJ whole genome shotgun (WGS) entry which is preliminary data.</text>
</comment>
<reference evidence="6" key="1">
    <citation type="journal article" date="2014" name="Int. J. Syst. Evol. Microbiol.">
        <title>Complete genome sequence of Corynebacterium casei LMG S-19264T (=DSM 44701T), isolated from a smear-ripened cheese.</title>
        <authorList>
            <consortium name="US DOE Joint Genome Institute (JGI-PGF)"/>
            <person name="Walter F."/>
            <person name="Albersmeier A."/>
            <person name="Kalinowski J."/>
            <person name="Ruckert C."/>
        </authorList>
    </citation>
    <scope>NUCLEOTIDE SEQUENCE</scope>
    <source>
        <strain evidence="6">VKM B-2555</strain>
    </source>
</reference>
<feature type="transmembrane region" description="Helical" evidence="2">
    <location>
        <begin position="382"/>
        <end position="401"/>
    </location>
</feature>
<dbReference type="Pfam" id="PF09374">
    <property type="entry name" value="PG_binding_3"/>
    <property type="match status" value="1"/>
</dbReference>
<dbReference type="InterPro" id="IPR018537">
    <property type="entry name" value="Peptidoglycan-bd_3"/>
</dbReference>
<dbReference type="EMBL" id="BSFK01000005">
    <property type="protein sequence ID" value="GLK75901.1"/>
    <property type="molecule type" value="Genomic_DNA"/>
</dbReference>
<dbReference type="CDD" id="cd13926">
    <property type="entry name" value="N-acetylmuramidase_GH108"/>
    <property type="match status" value="1"/>
</dbReference>
<evidence type="ECO:0000259" key="3">
    <source>
        <dbReference type="Pfam" id="PF01471"/>
    </source>
</evidence>
<keyword evidence="1" id="KW-0175">Coiled coil</keyword>
<dbReference type="RefSeq" id="WP_271203832.1">
    <property type="nucleotide sequence ID" value="NZ_BSFK01000005.1"/>
</dbReference>
<dbReference type="Proteomes" id="UP001143364">
    <property type="component" value="Unassembled WGS sequence"/>
</dbReference>
<dbReference type="InterPro" id="IPR008565">
    <property type="entry name" value="TtsA-like_GH18_dom"/>
</dbReference>
<keyword evidence="2" id="KW-0472">Membrane</keyword>
<evidence type="ECO:0000313" key="7">
    <source>
        <dbReference type="Proteomes" id="UP001143364"/>
    </source>
</evidence>
<dbReference type="Gene3D" id="1.20.141.10">
    <property type="entry name" value="Chitosanase, subunit A, domain 1"/>
    <property type="match status" value="1"/>
</dbReference>
<dbReference type="InterPro" id="IPR002477">
    <property type="entry name" value="Peptidoglycan-bd-like"/>
</dbReference>
<dbReference type="InterPro" id="IPR036366">
    <property type="entry name" value="PGBDSf"/>
</dbReference>
<proteinExistence type="predicted"/>
<accession>A0A9W6JE42</accession>
<evidence type="ECO:0000259" key="5">
    <source>
        <dbReference type="Pfam" id="PF09374"/>
    </source>
</evidence>
<dbReference type="InterPro" id="IPR036365">
    <property type="entry name" value="PGBD-like_sf"/>
</dbReference>
<protein>
    <submittedName>
        <fullName evidence="6">Uncharacterized protein</fullName>
    </submittedName>
</protein>
<dbReference type="SUPFAM" id="SSF47090">
    <property type="entry name" value="PGBD-like"/>
    <property type="match status" value="1"/>
</dbReference>
<keyword evidence="2" id="KW-1133">Transmembrane helix</keyword>
<keyword evidence="2" id="KW-0812">Transmembrane</keyword>
<name>A0A9W6JE42_9HYPH</name>
<feature type="domain" description="TtsA-like Glycoside hydrolase family 108" evidence="4">
    <location>
        <begin position="506"/>
        <end position="589"/>
    </location>
</feature>
<feature type="transmembrane region" description="Helical" evidence="2">
    <location>
        <begin position="413"/>
        <end position="436"/>
    </location>
</feature>
<feature type="domain" description="Peptidoglycan binding-like" evidence="3">
    <location>
        <begin position="175"/>
        <end position="229"/>
    </location>
</feature>
<reference evidence="6" key="2">
    <citation type="submission" date="2023-01" db="EMBL/GenBank/DDBJ databases">
        <authorList>
            <person name="Sun Q."/>
            <person name="Evtushenko L."/>
        </authorList>
    </citation>
    <scope>NUCLEOTIDE SEQUENCE</scope>
    <source>
        <strain evidence="6">VKM B-2555</strain>
    </source>
</reference>
<organism evidence="6 7">
    <name type="scientific">Methylopila jiangsuensis</name>
    <dbReference type="NCBI Taxonomy" id="586230"/>
    <lineage>
        <taxon>Bacteria</taxon>
        <taxon>Pseudomonadati</taxon>
        <taxon>Pseudomonadota</taxon>
        <taxon>Alphaproteobacteria</taxon>
        <taxon>Hyphomicrobiales</taxon>
        <taxon>Methylopilaceae</taxon>
        <taxon>Methylopila</taxon>
    </lineage>
</organism>
<evidence type="ECO:0000259" key="4">
    <source>
        <dbReference type="Pfam" id="PF05838"/>
    </source>
</evidence>
<dbReference type="Pfam" id="PF01471">
    <property type="entry name" value="PG_binding_1"/>
    <property type="match status" value="1"/>
</dbReference>
<gene>
    <name evidence="6" type="ORF">GCM10008171_11550</name>
</gene>
<dbReference type="InterPro" id="IPR023346">
    <property type="entry name" value="Lysozyme-like_dom_sf"/>
</dbReference>
<feature type="coiled-coil region" evidence="1">
    <location>
        <begin position="308"/>
        <end position="365"/>
    </location>
</feature>
<dbReference type="AlphaFoldDB" id="A0A9W6JE42"/>